<sequence>MKQLIAYFLLLISIPAAAQTFVDTQAKKRNVSPFHAIEASSGIEVVIAQGQEIGLAVSASSDEVDKRVITQVVDGVLKIGVENDWKFWKMTKTWRIKVYVSYTSLTDLKASSGASIKGQFEGNSLTCKQNSGGTIAISGHAEKLEIEANSGGIFKGYDFTANFLQANVNSGGGAQVTVKKEITAKANSGGFVTYKGDAIIRSIDVNSGGSVRKSTK</sequence>
<feature type="domain" description="Putative auto-transporter adhesin head GIN" evidence="2">
    <location>
        <begin position="33"/>
        <end position="198"/>
    </location>
</feature>
<evidence type="ECO:0000313" key="4">
    <source>
        <dbReference type="Proteomes" id="UP000426027"/>
    </source>
</evidence>
<name>A0A6I6G6D8_9BACT</name>
<dbReference type="AlphaFoldDB" id="A0A6I6G6D8"/>
<accession>A0A6I6G6D8</accession>
<gene>
    <name evidence="3" type="ORF">GLV81_06770</name>
</gene>
<dbReference type="KEGG" id="fls:GLV81_06770"/>
<dbReference type="Proteomes" id="UP000426027">
    <property type="component" value="Chromosome"/>
</dbReference>
<evidence type="ECO:0000313" key="3">
    <source>
        <dbReference type="EMBL" id="QGW27837.1"/>
    </source>
</evidence>
<evidence type="ECO:0000256" key="1">
    <source>
        <dbReference type="SAM" id="SignalP"/>
    </source>
</evidence>
<dbReference type="Gene3D" id="2.160.20.120">
    <property type="match status" value="2"/>
</dbReference>
<dbReference type="Pfam" id="PF10988">
    <property type="entry name" value="DUF2807"/>
    <property type="match status" value="1"/>
</dbReference>
<feature type="signal peptide" evidence="1">
    <location>
        <begin position="1"/>
        <end position="18"/>
    </location>
</feature>
<feature type="chain" id="PRO_5026190071" description="Putative auto-transporter adhesin head GIN domain-containing protein" evidence="1">
    <location>
        <begin position="19"/>
        <end position="216"/>
    </location>
</feature>
<organism evidence="3 4">
    <name type="scientific">Phnomibacter ginsenosidimutans</name>
    <dbReference type="NCBI Taxonomy" id="2676868"/>
    <lineage>
        <taxon>Bacteria</taxon>
        <taxon>Pseudomonadati</taxon>
        <taxon>Bacteroidota</taxon>
        <taxon>Chitinophagia</taxon>
        <taxon>Chitinophagales</taxon>
        <taxon>Chitinophagaceae</taxon>
        <taxon>Phnomibacter</taxon>
    </lineage>
</organism>
<reference evidence="3 4" key="1">
    <citation type="submission" date="2019-11" db="EMBL/GenBank/DDBJ databases">
        <authorList>
            <person name="Im W.T."/>
        </authorList>
    </citation>
    <scope>NUCLEOTIDE SEQUENCE [LARGE SCALE GENOMIC DNA]</scope>
    <source>
        <strain evidence="3 4">SB-02</strain>
    </source>
</reference>
<dbReference type="EMBL" id="CP046566">
    <property type="protein sequence ID" value="QGW27837.1"/>
    <property type="molecule type" value="Genomic_DNA"/>
</dbReference>
<protein>
    <recommendedName>
        <fullName evidence="2">Putative auto-transporter adhesin head GIN domain-containing protein</fullName>
    </recommendedName>
</protein>
<evidence type="ECO:0000259" key="2">
    <source>
        <dbReference type="Pfam" id="PF10988"/>
    </source>
</evidence>
<proteinExistence type="predicted"/>
<keyword evidence="4" id="KW-1185">Reference proteome</keyword>
<dbReference type="RefSeq" id="WP_157477980.1">
    <property type="nucleotide sequence ID" value="NZ_CP046566.1"/>
</dbReference>
<dbReference type="InterPro" id="IPR021255">
    <property type="entry name" value="DUF2807"/>
</dbReference>
<keyword evidence="1" id="KW-0732">Signal</keyword>